<reference evidence="1 2" key="1">
    <citation type="submission" date="2019-03" db="EMBL/GenBank/DDBJ databases">
        <title>First draft genome of Liparis tanakae, snailfish: a comprehensive survey of snailfish specific genes.</title>
        <authorList>
            <person name="Kim W."/>
            <person name="Song I."/>
            <person name="Jeong J.-H."/>
            <person name="Kim D."/>
            <person name="Kim S."/>
            <person name="Ryu S."/>
            <person name="Song J.Y."/>
            <person name="Lee S.K."/>
        </authorList>
    </citation>
    <scope>NUCLEOTIDE SEQUENCE [LARGE SCALE GENOMIC DNA]</scope>
    <source>
        <tissue evidence="1">Muscle</tissue>
    </source>
</reference>
<keyword evidence="2" id="KW-1185">Reference proteome</keyword>
<dbReference type="AlphaFoldDB" id="A0A4Z2H435"/>
<dbReference type="EMBL" id="SRLO01000338">
    <property type="protein sequence ID" value="TNN60220.1"/>
    <property type="molecule type" value="Genomic_DNA"/>
</dbReference>
<gene>
    <name evidence="1" type="ORF">EYF80_029555</name>
</gene>
<evidence type="ECO:0000313" key="1">
    <source>
        <dbReference type="EMBL" id="TNN60220.1"/>
    </source>
</evidence>
<sequence length="149" mass="16548">MKEMITVFAEASHRVKPRPSRTDATRMLEHGEADDASAVVCTYTANTNLRRATKGGTHARDPADTIRSNNCRRRPTPKLFNQVMLGDLCCQGLKSFIVHLRCLMSTLITHAALPLEKLLAVCCRRQNKQQQSGGERLTSAPLQFLCKPG</sequence>
<evidence type="ECO:0000313" key="2">
    <source>
        <dbReference type="Proteomes" id="UP000314294"/>
    </source>
</evidence>
<proteinExistence type="predicted"/>
<comment type="caution">
    <text evidence="1">The sequence shown here is derived from an EMBL/GenBank/DDBJ whole genome shotgun (WGS) entry which is preliminary data.</text>
</comment>
<dbReference type="Proteomes" id="UP000314294">
    <property type="component" value="Unassembled WGS sequence"/>
</dbReference>
<name>A0A4Z2H435_9TELE</name>
<accession>A0A4Z2H435</accession>
<organism evidence="1 2">
    <name type="scientific">Liparis tanakae</name>
    <name type="common">Tanaka's snailfish</name>
    <dbReference type="NCBI Taxonomy" id="230148"/>
    <lineage>
        <taxon>Eukaryota</taxon>
        <taxon>Metazoa</taxon>
        <taxon>Chordata</taxon>
        <taxon>Craniata</taxon>
        <taxon>Vertebrata</taxon>
        <taxon>Euteleostomi</taxon>
        <taxon>Actinopterygii</taxon>
        <taxon>Neopterygii</taxon>
        <taxon>Teleostei</taxon>
        <taxon>Neoteleostei</taxon>
        <taxon>Acanthomorphata</taxon>
        <taxon>Eupercaria</taxon>
        <taxon>Perciformes</taxon>
        <taxon>Cottioidei</taxon>
        <taxon>Cottales</taxon>
        <taxon>Liparidae</taxon>
        <taxon>Liparis</taxon>
    </lineage>
</organism>
<protein>
    <submittedName>
        <fullName evidence="1">Uncharacterized protein</fullName>
    </submittedName>
</protein>